<sequence>MNQQNHSAQREVNLPRLTLHAKVRMQQRGIRDDDIEQVVRFGRRIHAKGLTYYVVGRKEVERQALVGKDIAKLEGLQVLVEATEGMVVTTYRSKDFHSIRSTPSDRCRRYSHDQH</sequence>
<dbReference type="AlphaFoldDB" id="A0A328Z1V9"/>
<organism evidence="1 2">
    <name type="scientific">Paracidovorax anthurii</name>
    <dbReference type="NCBI Taxonomy" id="78229"/>
    <lineage>
        <taxon>Bacteria</taxon>
        <taxon>Pseudomonadati</taxon>
        <taxon>Pseudomonadota</taxon>
        <taxon>Betaproteobacteria</taxon>
        <taxon>Burkholderiales</taxon>
        <taxon>Comamonadaceae</taxon>
        <taxon>Paracidovorax</taxon>
    </lineage>
</organism>
<keyword evidence="2" id="KW-1185">Reference proteome</keyword>
<evidence type="ECO:0000313" key="2">
    <source>
        <dbReference type="Proteomes" id="UP000248856"/>
    </source>
</evidence>
<evidence type="ECO:0000313" key="1">
    <source>
        <dbReference type="EMBL" id="RAR79423.1"/>
    </source>
</evidence>
<dbReference type="EMBL" id="QLTA01000026">
    <property type="protein sequence ID" value="RAR79423.1"/>
    <property type="molecule type" value="Genomic_DNA"/>
</dbReference>
<dbReference type="Proteomes" id="UP000248856">
    <property type="component" value="Unassembled WGS sequence"/>
</dbReference>
<accession>A0A328Z1V9</accession>
<dbReference type="OrthoDB" id="5471681at2"/>
<gene>
    <name evidence="1" type="ORF">AX018_102632</name>
</gene>
<dbReference type="RefSeq" id="WP_111877965.1">
    <property type="nucleotide sequence ID" value="NZ_CBCSGC010000006.1"/>
</dbReference>
<name>A0A328Z1V9_9BURK</name>
<proteinExistence type="predicted"/>
<comment type="caution">
    <text evidence="1">The sequence shown here is derived from an EMBL/GenBank/DDBJ whole genome shotgun (WGS) entry which is preliminary data.</text>
</comment>
<dbReference type="Pfam" id="PF14076">
    <property type="entry name" value="DUF4258"/>
    <property type="match status" value="1"/>
</dbReference>
<dbReference type="InterPro" id="IPR025354">
    <property type="entry name" value="DUF4258"/>
</dbReference>
<reference evidence="1 2" key="1">
    <citation type="submission" date="2018-06" db="EMBL/GenBank/DDBJ databases">
        <title>Genomic Encyclopedia of Archaeal and Bacterial Type Strains, Phase II (KMG-II): from individual species to whole genera.</title>
        <authorList>
            <person name="Goeker M."/>
        </authorList>
    </citation>
    <scope>NUCLEOTIDE SEQUENCE [LARGE SCALE GENOMIC DNA]</scope>
    <source>
        <strain evidence="1 2">CFPB 3232</strain>
    </source>
</reference>
<protein>
    <submittedName>
        <fullName evidence="1">Uncharacterized protein DUF4258</fullName>
    </submittedName>
</protein>